<evidence type="ECO:0000256" key="1">
    <source>
        <dbReference type="ARBA" id="ARBA00022729"/>
    </source>
</evidence>
<organism evidence="2 3">
    <name type="scientific">Forsythia ovata</name>
    <dbReference type="NCBI Taxonomy" id="205694"/>
    <lineage>
        <taxon>Eukaryota</taxon>
        <taxon>Viridiplantae</taxon>
        <taxon>Streptophyta</taxon>
        <taxon>Embryophyta</taxon>
        <taxon>Tracheophyta</taxon>
        <taxon>Spermatophyta</taxon>
        <taxon>Magnoliopsida</taxon>
        <taxon>eudicotyledons</taxon>
        <taxon>Gunneridae</taxon>
        <taxon>Pentapetalae</taxon>
        <taxon>asterids</taxon>
        <taxon>lamiids</taxon>
        <taxon>Lamiales</taxon>
        <taxon>Oleaceae</taxon>
        <taxon>Forsythieae</taxon>
        <taxon>Forsythia</taxon>
    </lineage>
</organism>
<accession>A0ABD1TS51</accession>
<keyword evidence="1" id="KW-0732">Signal</keyword>
<name>A0ABD1TS51_9LAMI</name>
<gene>
    <name evidence="2" type="ORF">Fot_29530</name>
</gene>
<evidence type="ECO:0000313" key="3">
    <source>
        <dbReference type="Proteomes" id="UP001604277"/>
    </source>
</evidence>
<sequence>MSDVHIGYQLTLAIPSAYTEGFSGRAFLMETEQISPNFRTALSVEAINENYLCSLDIFLGDVKVWSSSPLSQFYTREKCVLELTQYGDLRLKDQNERIGWRSGTSGQVGTNIGDIAVWEGASRERLAFRNFKVWDLGACTMTLQASLANEYTASVNRVMWSPGGTLFGMYC</sequence>
<evidence type="ECO:0000313" key="2">
    <source>
        <dbReference type="EMBL" id="KAL2515559.1"/>
    </source>
</evidence>
<evidence type="ECO:0008006" key="4">
    <source>
        <dbReference type="Google" id="ProtNLM"/>
    </source>
</evidence>
<dbReference type="AlphaFoldDB" id="A0ABD1TS51"/>
<dbReference type="SUPFAM" id="SSF51110">
    <property type="entry name" value="alpha-D-mannose-specific plant lectins"/>
    <property type="match status" value="1"/>
</dbReference>
<comment type="caution">
    <text evidence="2">The sequence shown here is derived from an EMBL/GenBank/DDBJ whole genome shotgun (WGS) entry which is preliminary data.</text>
</comment>
<dbReference type="InterPro" id="IPR036426">
    <property type="entry name" value="Bulb-type_lectin_dom_sf"/>
</dbReference>
<reference evidence="3" key="1">
    <citation type="submission" date="2024-07" db="EMBL/GenBank/DDBJ databases">
        <title>Two chromosome-level genome assemblies of Korean endemic species Abeliophyllum distichum and Forsythia ovata (Oleaceae).</title>
        <authorList>
            <person name="Jang H."/>
        </authorList>
    </citation>
    <scope>NUCLEOTIDE SEQUENCE [LARGE SCALE GENOMIC DNA]</scope>
</reference>
<dbReference type="Proteomes" id="UP001604277">
    <property type="component" value="Unassembled WGS sequence"/>
</dbReference>
<dbReference type="PANTHER" id="PTHR44083">
    <property type="entry name" value="TOPLESS-RELATED PROTEIN 1-RELATED"/>
    <property type="match status" value="1"/>
</dbReference>
<protein>
    <recommendedName>
        <fullName evidence="4">Bulb-type lectin domain-containing protein</fullName>
    </recommendedName>
</protein>
<keyword evidence="3" id="KW-1185">Reference proteome</keyword>
<dbReference type="EMBL" id="JBFOLJ010000008">
    <property type="protein sequence ID" value="KAL2515559.1"/>
    <property type="molecule type" value="Genomic_DNA"/>
</dbReference>
<dbReference type="PANTHER" id="PTHR44083:SF48">
    <property type="entry name" value="TOPLESS-RELATED PROTEIN 4"/>
    <property type="match status" value="1"/>
</dbReference>
<proteinExistence type="predicted"/>
<dbReference type="InterPro" id="IPR027728">
    <property type="entry name" value="Topless_fam"/>
</dbReference>